<feature type="compositionally biased region" description="Basic and acidic residues" evidence="1">
    <location>
        <begin position="163"/>
        <end position="173"/>
    </location>
</feature>
<gene>
    <name evidence="3" type="ORF">QFW80_00785</name>
</gene>
<feature type="compositionally biased region" description="Low complexity" evidence="1">
    <location>
        <begin position="150"/>
        <end position="162"/>
    </location>
</feature>
<sequence length="215" mass="22420">MPAAPDLPMALWKANLDLQLRIGRLLQDSTRDWMDLGTRAAGEGATEIEAEARRLLHGGNWQALAALPVEAFWRQAEQRVGDGQALNQLVLRAQEDFVRGLAEALGDWQSQLAAAWSGGAPATGLPDPGAAWNDLLRGWQAALADLVPGAAGARPRASAPPRGGREHAGHDAPARTAAASPPPTRPAAAARTSAARKAAAPRKRAPGKGSRGRGG</sequence>
<evidence type="ECO:0000313" key="4">
    <source>
        <dbReference type="Proteomes" id="UP001156831"/>
    </source>
</evidence>
<proteinExistence type="predicted"/>
<organism evidence="3 4">
    <name type="scientific">Luteimonas rhizosphaericola</name>
    <dbReference type="NCBI Taxonomy" id="3042024"/>
    <lineage>
        <taxon>Bacteria</taxon>
        <taxon>Pseudomonadati</taxon>
        <taxon>Pseudomonadota</taxon>
        <taxon>Gammaproteobacteria</taxon>
        <taxon>Lysobacterales</taxon>
        <taxon>Lysobacteraceae</taxon>
        <taxon>Luteimonas</taxon>
    </lineage>
</organism>
<dbReference type="Pfam" id="PF09361">
    <property type="entry name" value="Phasin_2"/>
    <property type="match status" value="1"/>
</dbReference>
<dbReference type="Proteomes" id="UP001156831">
    <property type="component" value="Unassembled WGS sequence"/>
</dbReference>
<reference evidence="3 4" key="1">
    <citation type="submission" date="2023-04" db="EMBL/GenBank/DDBJ databases">
        <title>Luteimonas sp. M1R5S18.</title>
        <authorList>
            <person name="Sun J.-Q."/>
        </authorList>
    </citation>
    <scope>NUCLEOTIDE SEQUENCE [LARGE SCALE GENOMIC DNA]</scope>
    <source>
        <strain evidence="3 4">M1R5S18</strain>
    </source>
</reference>
<evidence type="ECO:0000259" key="2">
    <source>
        <dbReference type="Pfam" id="PF09361"/>
    </source>
</evidence>
<feature type="compositionally biased region" description="Low complexity" evidence="1">
    <location>
        <begin position="186"/>
        <end position="198"/>
    </location>
</feature>
<feature type="compositionally biased region" description="Basic residues" evidence="1">
    <location>
        <begin position="199"/>
        <end position="215"/>
    </location>
</feature>
<comment type="caution">
    <text evidence="3">The sequence shown here is derived from an EMBL/GenBank/DDBJ whole genome shotgun (WGS) entry which is preliminary data.</text>
</comment>
<feature type="region of interest" description="Disordered" evidence="1">
    <location>
        <begin position="150"/>
        <end position="215"/>
    </location>
</feature>
<keyword evidence="4" id="KW-1185">Reference proteome</keyword>
<feature type="domain" description="Phasin" evidence="2">
    <location>
        <begin position="10"/>
        <end position="99"/>
    </location>
</feature>
<protein>
    <submittedName>
        <fullName evidence="3">Phasin family protein</fullName>
    </submittedName>
</protein>
<evidence type="ECO:0000313" key="3">
    <source>
        <dbReference type="EMBL" id="MDH5829060.1"/>
    </source>
</evidence>
<dbReference type="EMBL" id="JARXRN010000011">
    <property type="protein sequence ID" value="MDH5829060.1"/>
    <property type="molecule type" value="Genomic_DNA"/>
</dbReference>
<accession>A0ABT6JEF0</accession>
<dbReference type="RefSeq" id="WP_280599012.1">
    <property type="nucleotide sequence ID" value="NZ_JARXRN010000011.1"/>
</dbReference>
<dbReference type="InterPro" id="IPR018968">
    <property type="entry name" value="Phasin"/>
</dbReference>
<name>A0ABT6JEF0_9GAMM</name>
<evidence type="ECO:0000256" key="1">
    <source>
        <dbReference type="SAM" id="MobiDB-lite"/>
    </source>
</evidence>